<proteinExistence type="predicted"/>
<comment type="caution">
    <text evidence="1">The sequence shown here is derived from an EMBL/GenBank/DDBJ whole genome shotgun (WGS) entry which is preliminary data.</text>
</comment>
<dbReference type="EMBL" id="JBJQND010000009">
    <property type="protein sequence ID" value="KAL3866869.1"/>
    <property type="molecule type" value="Genomic_DNA"/>
</dbReference>
<reference evidence="1 2" key="1">
    <citation type="submission" date="2024-11" db="EMBL/GenBank/DDBJ databases">
        <title>Chromosome-level genome assembly of the freshwater bivalve Anodonta woodiana.</title>
        <authorList>
            <person name="Chen X."/>
        </authorList>
    </citation>
    <scope>NUCLEOTIDE SEQUENCE [LARGE SCALE GENOMIC DNA]</scope>
    <source>
        <strain evidence="1">MN2024</strain>
        <tissue evidence="1">Gills</tissue>
    </source>
</reference>
<dbReference type="Proteomes" id="UP001634394">
    <property type="component" value="Unassembled WGS sequence"/>
</dbReference>
<organism evidence="1 2">
    <name type="scientific">Sinanodonta woodiana</name>
    <name type="common">Chinese pond mussel</name>
    <name type="synonym">Anodonta woodiana</name>
    <dbReference type="NCBI Taxonomy" id="1069815"/>
    <lineage>
        <taxon>Eukaryota</taxon>
        <taxon>Metazoa</taxon>
        <taxon>Spiralia</taxon>
        <taxon>Lophotrochozoa</taxon>
        <taxon>Mollusca</taxon>
        <taxon>Bivalvia</taxon>
        <taxon>Autobranchia</taxon>
        <taxon>Heteroconchia</taxon>
        <taxon>Palaeoheterodonta</taxon>
        <taxon>Unionida</taxon>
        <taxon>Unionoidea</taxon>
        <taxon>Unionidae</taxon>
        <taxon>Unioninae</taxon>
        <taxon>Sinanodonta</taxon>
    </lineage>
</organism>
<accession>A0ABD3VZ11</accession>
<keyword evidence="2" id="KW-1185">Reference proteome</keyword>
<evidence type="ECO:0000313" key="2">
    <source>
        <dbReference type="Proteomes" id="UP001634394"/>
    </source>
</evidence>
<sequence length="166" mass="18873">MVYRSNMYLIIGGLLFFYFLGIDGNELRGDVVPKVATMRFLVSVNDTWDPDGCIATVVTPTLIPDKKYNMSDSFQVGDCDHGPLTFTVQSSNGGDSKYNVFLTFYSSVILDASPPTCNIPWNGTYLVPTEPWRSDPDLLPSCFTADSREGYHMTYYWFHVFDWTFH</sequence>
<evidence type="ECO:0000313" key="1">
    <source>
        <dbReference type="EMBL" id="KAL3866869.1"/>
    </source>
</evidence>
<protein>
    <submittedName>
        <fullName evidence="1">Uncharacterized protein</fullName>
    </submittedName>
</protein>
<dbReference type="AlphaFoldDB" id="A0ABD3VZ11"/>
<name>A0ABD3VZ11_SINWO</name>
<gene>
    <name evidence="1" type="ORF">ACJMK2_044122</name>
</gene>